<dbReference type="VEuPathDB" id="VectorBase:GBRI004153"/>
<dbReference type="PRINTS" id="PR00756">
    <property type="entry name" value="ALADIPTASE"/>
</dbReference>
<keyword evidence="4" id="KW-1003">Cell membrane</keyword>
<keyword evidence="14" id="KW-0325">Glycoprotein</keyword>
<dbReference type="Pfam" id="PF01433">
    <property type="entry name" value="Peptidase_M1"/>
    <property type="match status" value="1"/>
</dbReference>
<evidence type="ECO:0000256" key="8">
    <source>
        <dbReference type="ARBA" id="ARBA00022729"/>
    </source>
</evidence>
<reference evidence="23" key="2">
    <citation type="submission" date="2020-05" db="UniProtKB">
        <authorList>
            <consortium name="EnsemblMetazoa"/>
        </authorList>
    </citation>
    <scope>IDENTIFICATION</scope>
    <source>
        <strain evidence="23">IAEA</strain>
    </source>
</reference>
<evidence type="ECO:0000256" key="7">
    <source>
        <dbReference type="ARBA" id="ARBA00022723"/>
    </source>
</evidence>
<evidence type="ECO:0000256" key="4">
    <source>
        <dbReference type="ARBA" id="ARBA00022475"/>
    </source>
</evidence>
<evidence type="ECO:0000259" key="22">
    <source>
        <dbReference type="Pfam" id="PF17900"/>
    </source>
</evidence>
<evidence type="ECO:0000256" key="10">
    <source>
        <dbReference type="ARBA" id="ARBA00022833"/>
    </source>
</evidence>
<keyword evidence="11 19" id="KW-0482">Metalloprotease</keyword>
<dbReference type="GO" id="GO:0098552">
    <property type="term" value="C:side of membrane"/>
    <property type="evidence" value="ECO:0007669"/>
    <property type="project" value="UniProtKB-KW"/>
</dbReference>
<dbReference type="InterPro" id="IPR014782">
    <property type="entry name" value="Peptidase_M1_dom"/>
</dbReference>
<keyword evidence="7 17" id="KW-0479">Metal-binding</keyword>
<dbReference type="GO" id="GO:0005615">
    <property type="term" value="C:extracellular space"/>
    <property type="evidence" value="ECO:0007669"/>
    <property type="project" value="TreeGrafter"/>
</dbReference>
<dbReference type="GO" id="GO:0016285">
    <property type="term" value="F:alanyl aminopeptidase activity"/>
    <property type="evidence" value="ECO:0007669"/>
    <property type="project" value="UniProtKB-EC"/>
</dbReference>
<evidence type="ECO:0000256" key="2">
    <source>
        <dbReference type="ARBA" id="ARBA00004609"/>
    </source>
</evidence>
<dbReference type="PANTHER" id="PTHR11533">
    <property type="entry name" value="PROTEASE M1 ZINC METALLOPROTEASE"/>
    <property type="match status" value="1"/>
</dbReference>
<evidence type="ECO:0000313" key="24">
    <source>
        <dbReference type="Proteomes" id="UP000091820"/>
    </source>
</evidence>
<dbReference type="InterPro" id="IPR027268">
    <property type="entry name" value="Peptidase_M4/M1_CTD_sf"/>
</dbReference>
<dbReference type="EC" id="3.4.11.-" evidence="19"/>
<dbReference type="FunFam" id="2.60.40.1910:FF:000008">
    <property type="entry name" value="Aminopeptidase"/>
    <property type="match status" value="1"/>
</dbReference>
<keyword evidence="24" id="KW-1185">Reference proteome</keyword>
<dbReference type="FunFam" id="1.25.50.20:FF:000001">
    <property type="entry name" value="Aminopeptidase"/>
    <property type="match status" value="1"/>
</dbReference>
<evidence type="ECO:0000256" key="14">
    <source>
        <dbReference type="ARBA" id="ARBA00023180"/>
    </source>
</evidence>
<dbReference type="GO" id="GO:0008270">
    <property type="term" value="F:zinc ion binding"/>
    <property type="evidence" value="ECO:0007669"/>
    <property type="project" value="UniProtKB-UniRule"/>
</dbReference>
<dbReference type="GO" id="GO:0006508">
    <property type="term" value="P:proteolysis"/>
    <property type="evidence" value="ECO:0007669"/>
    <property type="project" value="UniProtKB-KW"/>
</dbReference>
<dbReference type="PANTHER" id="PTHR11533:SF301">
    <property type="entry name" value="AMINOPEPTIDASE"/>
    <property type="match status" value="1"/>
</dbReference>
<dbReference type="InterPro" id="IPR042097">
    <property type="entry name" value="Aminopeptidase_N-like_N_sf"/>
</dbReference>
<dbReference type="Gene3D" id="2.60.40.1730">
    <property type="entry name" value="tricorn interacting facor f3 domain"/>
    <property type="match status" value="1"/>
</dbReference>
<evidence type="ECO:0000256" key="6">
    <source>
        <dbReference type="ARBA" id="ARBA00022670"/>
    </source>
</evidence>
<dbReference type="Pfam" id="PF17900">
    <property type="entry name" value="Peptidase_M1_N"/>
    <property type="match status" value="1"/>
</dbReference>
<dbReference type="GO" id="GO:0005886">
    <property type="term" value="C:plasma membrane"/>
    <property type="evidence" value="ECO:0007669"/>
    <property type="project" value="UniProtKB-SubCell"/>
</dbReference>
<evidence type="ECO:0000256" key="16">
    <source>
        <dbReference type="PIRSR" id="PIRSR634016-1"/>
    </source>
</evidence>
<keyword evidence="12" id="KW-0472">Membrane</keyword>
<dbReference type="FunFam" id="2.60.40.1730:FF:000013">
    <property type="entry name" value="Aminopeptidase"/>
    <property type="match status" value="1"/>
</dbReference>
<feature type="binding site" evidence="17">
    <location>
        <position position="353"/>
    </location>
    <ligand>
        <name>Zn(2+)</name>
        <dbReference type="ChEBI" id="CHEBI:29105"/>
        <note>catalytic</note>
    </ligand>
</feature>
<evidence type="ECO:0000256" key="12">
    <source>
        <dbReference type="ARBA" id="ARBA00023136"/>
    </source>
</evidence>
<dbReference type="GO" id="GO:0042277">
    <property type="term" value="F:peptide binding"/>
    <property type="evidence" value="ECO:0007669"/>
    <property type="project" value="TreeGrafter"/>
</dbReference>
<feature type="binding site" evidence="17">
    <location>
        <position position="376"/>
    </location>
    <ligand>
        <name>Zn(2+)</name>
        <dbReference type="ChEBI" id="CHEBI:29105"/>
        <note>catalytic</note>
    </ligand>
</feature>
<dbReference type="Gene3D" id="1.25.50.20">
    <property type="match status" value="1"/>
</dbReference>
<dbReference type="Proteomes" id="UP000091820">
    <property type="component" value="Unassembled WGS sequence"/>
</dbReference>
<keyword evidence="9 19" id="KW-0378">Hydrolase</keyword>
<comment type="similarity">
    <text evidence="3 19">Belongs to the peptidase M1 family.</text>
</comment>
<comment type="cofactor">
    <cofactor evidence="17 19">
        <name>Zn(2+)</name>
        <dbReference type="ChEBI" id="CHEBI:29105"/>
    </cofactor>
    <text evidence="17 19">Binds 1 zinc ion per subunit.</text>
</comment>
<dbReference type="Gene3D" id="2.60.40.1910">
    <property type="match status" value="1"/>
</dbReference>
<keyword evidence="10 17" id="KW-0862">Zinc</keyword>
<evidence type="ECO:0000313" key="23">
    <source>
        <dbReference type="EnsemblMetazoa" id="GBRI004153-PA"/>
    </source>
</evidence>
<keyword evidence="19" id="KW-0031">Aminopeptidase</keyword>
<keyword evidence="8" id="KW-0732">Signal</keyword>
<dbReference type="InterPro" id="IPR045357">
    <property type="entry name" value="Aminopeptidase_N-like_N"/>
</dbReference>
<evidence type="ECO:0000256" key="1">
    <source>
        <dbReference type="ARBA" id="ARBA00000098"/>
    </source>
</evidence>
<keyword evidence="15" id="KW-0449">Lipoprotein</keyword>
<comment type="subcellular location">
    <subcellularLocation>
        <location evidence="2">Cell membrane</location>
        <topology evidence="2">Lipid-anchor</topology>
        <topology evidence="2">GPI-anchor</topology>
    </subcellularLocation>
</comment>
<dbReference type="Pfam" id="PF11838">
    <property type="entry name" value="ERAP1_C"/>
    <property type="match status" value="1"/>
</dbReference>
<feature type="domain" description="ERAP1-like C-terminal" evidence="21">
    <location>
        <begin position="583"/>
        <end position="886"/>
    </location>
</feature>
<reference evidence="24" key="1">
    <citation type="submission" date="2014-03" db="EMBL/GenBank/DDBJ databases">
        <authorList>
            <person name="Aksoy S."/>
            <person name="Warren W."/>
            <person name="Wilson R.K."/>
        </authorList>
    </citation>
    <scope>NUCLEOTIDE SEQUENCE [LARGE SCALE GENOMIC DNA]</scope>
    <source>
        <strain evidence="24">IAEA</strain>
    </source>
</reference>
<evidence type="ECO:0000259" key="21">
    <source>
        <dbReference type="Pfam" id="PF11838"/>
    </source>
</evidence>
<keyword evidence="5" id="KW-0336">GPI-anchor</keyword>
<evidence type="ECO:0000256" key="11">
    <source>
        <dbReference type="ARBA" id="ARBA00023049"/>
    </source>
</evidence>
<evidence type="ECO:0000256" key="13">
    <source>
        <dbReference type="ARBA" id="ARBA00023157"/>
    </source>
</evidence>
<evidence type="ECO:0000256" key="15">
    <source>
        <dbReference type="ARBA" id="ARBA00023288"/>
    </source>
</evidence>
<evidence type="ECO:0000256" key="17">
    <source>
        <dbReference type="PIRSR" id="PIRSR634016-3"/>
    </source>
</evidence>
<dbReference type="STRING" id="37001.A0A1A9W2N5"/>
<dbReference type="InterPro" id="IPR001930">
    <property type="entry name" value="Peptidase_M1"/>
</dbReference>
<dbReference type="EnsemblMetazoa" id="GBRI004153-RA">
    <property type="protein sequence ID" value="GBRI004153-PA"/>
    <property type="gene ID" value="GBRI004153"/>
</dbReference>
<dbReference type="AlphaFoldDB" id="A0A1A9W2N5"/>
<dbReference type="GO" id="GO:0005737">
    <property type="term" value="C:cytoplasm"/>
    <property type="evidence" value="ECO:0007669"/>
    <property type="project" value="TreeGrafter"/>
</dbReference>
<dbReference type="GO" id="GO:0070006">
    <property type="term" value="F:metalloaminopeptidase activity"/>
    <property type="evidence" value="ECO:0007669"/>
    <property type="project" value="TreeGrafter"/>
</dbReference>
<name>A0A1A9W2N5_9MUSC</name>
<keyword evidence="13" id="KW-1015">Disulfide bond</keyword>
<dbReference type="CDD" id="cd09601">
    <property type="entry name" value="M1_APN-Q_like"/>
    <property type="match status" value="1"/>
</dbReference>
<feature type="active site" description="Proton acceptor" evidence="16">
    <location>
        <position position="354"/>
    </location>
</feature>
<evidence type="ECO:0000256" key="19">
    <source>
        <dbReference type="RuleBase" id="RU364040"/>
    </source>
</evidence>
<feature type="domain" description="Peptidase M1 membrane alanine aminopeptidase" evidence="20">
    <location>
        <begin position="278"/>
        <end position="493"/>
    </location>
</feature>
<proteinExistence type="inferred from homology"/>
<evidence type="ECO:0000256" key="3">
    <source>
        <dbReference type="ARBA" id="ARBA00010136"/>
    </source>
</evidence>
<feature type="domain" description="Aminopeptidase N-like N-terminal" evidence="22">
    <location>
        <begin position="56"/>
        <end position="248"/>
    </location>
</feature>
<dbReference type="GO" id="GO:0043171">
    <property type="term" value="P:peptide catabolic process"/>
    <property type="evidence" value="ECO:0007669"/>
    <property type="project" value="TreeGrafter"/>
</dbReference>
<protein>
    <recommendedName>
        <fullName evidence="19">Aminopeptidase</fullName>
        <ecNumber evidence="19">3.4.11.-</ecNumber>
    </recommendedName>
</protein>
<dbReference type="SUPFAM" id="SSF55486">
    <property type="entry name" value="Metalloproteases ('zincins'), catalytic domain"/>
    <property type="match status" value="1"/>
</dbReference>
<organism evidence="23 24">
    <name type="scientific">Glossina brevipalpis</name>
    <dbReference type="NCBI Taxonomy" id="37001"/>
    <lineage>
        <taxon>Eukaryota</taxon>
        <taxon>Metazoa</taxon>
        <taxon>Ecdysozoa</taxon>
        <taxon>Arthropoda</taxon>
        <taxon>Hexapoda</taxon>
        <taxon>Insecta</taxon>
        <taxon>Pterygota</taxon>
        <taxon>Neoptera</taxon>
        <taxon>Endopterygota</taxon>
        <taxon>Diptera</taxon>
        <taxon>Brachycera</taxon>
        <taxon>Muscomorpha</taxon>
        <taxon>Hippoboscoidea</taxon>
        <taxon>Glossinidae</taxon>
        <taxon>Glossina</taxon>
    </lineage>
</organism>
<dbReference type="SUPFAM" id="SSF63737">
    <property type="entry name" value="Leukotriene A4 hydrolase N-terminal domain"/>
    <property type="match status" value="1"/>
</dbReference>
<keyword evidence="6 19" id="KW-0645">Protease</keyword>
<evidence type="ECO:0000256" key="5">
    <source>
        <dbReference type="ARBA" id="ARBA00022622"/>
    </source>
</evidence>
<dbReference type="FunFam" id="1.10.390.10:FF:000019">
    <property type="entry name" value="Aminopeptidase"/>
    <property type="match status" value="1"/>
</dbReference>
<evidence type="ECO:0000256" key="9">
    <source>
        <dbReference type="ARBA" id="ARBA00022801"/>
    </source>
</evidence>
<sequence>MNRRYFTLVIGVILITYFSLTFSIPLAENKSLAFSVPIARKENIDLDYRLPDDIRPDHYNIILRPYLLESDKTKRFTFDGEVFINVTVVKTTNKIVLHSKKLEFSKREYCEDVGMRTCYDLNPAEPDNKTDIVTYNLERPLQVDAVYTLHFIYNGSMDNDMHGFYRSSYIDSKNETKWLGTTQFQTNHARRAFPSFDEPKFKATFKVTITRHRSMKSVSNTNLVKTVTEGDQYYTDEYEVTPKMSCYLLAFIVSEFNERSNGNFGVLARPEYYMQTEYSFDVGQEILNVLDEYFKLPFYTTGINKMQMAAIPDFSAGAMENWGLLTYRERLLLYTEEATTLHVKQQIAAVVAHEQAHQWFGNLVTCSWWSYAWLNEGFARYFQYFATDKVEEEFELDKQFVTEQIQTVMVKDSMNDTNPMSDENTNTPSDLNRMFNSISYNKGAAFIRSVKHIMGEKKFQKSLQDYLKKYKYENTVPKDLFEIWKTHMENETLAIADNFFSDFTTQVGYPVVTFNMTSPNQLEISQERFLLKDNDGSDPKLRYVVPITFTTDSEKDFNNTQPKFFIEPSQVNKIVRFPNNVSWIMANIQVTGYYRVNYDEKTWHKIHHALFEENWSDIPDVNRAQVVDDLFNLARSGTISYDLALDVLEYLETETDYLPWFAALNGYSFLAVRLGTDTSNFASYFRHLSDRAYRKLGIEQQQDDTTLDVYNREQILNWSCKYGNKECIEKIKTYFDKDLTSNPVPINIRAIVYCVAMREANENDFDKLFKKYQLETVATEKTLILNSLGCVKDKSLVTKYFDIIISDEIRRQDKSSALASLYNENNENVEVVFDLIDAKLDQFVDAMGDYSAAANSISGVASRFTEKSQEQKLRDFNTQHKTEFGDAASTLDTAEKIVAENLEWAENKLSTFKSYLENRAKSSSTRNAVNTVIVYLIAVLTVATLIKM</sequence>
<dbReference type="InterPro" id="IPR050344">
    <property type="entry name" value="Peptidase_M1_aminopeptidases"/>
</dbReference>
<dbReference type="InterPro" id="IPR034016">
    <property type="entry name" value="M1_APN-typ"/>
</dbReference>
<feature type="site" description="Transition state stabilizer" evidence="18">
    <location>
        <position position="440"/>
    </location>
</feature>
<feature type="binding site" evidence="17">
    <location>
        <position position="357"/>
    </location>
    <ligand>
        <name>Zn(2+)</name>
        <dbReference type="ChEBI" id="CHEBI:29105"/>
        <note>catalytic</note>
    </ligand>
</feature>
<accession>A0A1A9W2N5</accession>
<evidence type="ECO:0000256" key="18">
    <source>
        <dbReference type="PIRSR" id="PIRSR634016-4"/>
    </source>
</evidence>
<comment type="catalytic activity">
    <reaction evidence="1">
        <text>Release of an N-terminal amino acid, Xaa-|-Yaa- from a peptide, amide or arylamide. Xaa is preferably Ala, but may be most amino acids including Pro (slow action). When a terminal hydrophobic residue is followed by a prolyl residue, the two may be released as an intact Xaa-Pro dipeptide.</text>
        <dbReference type="EC" id="3.4.11.2"/>
    </reaction>
</comment>
<dbReference type="Gene3D" id="1.10.390.10">
    <property type="entry name" value="Neutral Protease Domain 2"/>
    <property type="match status" value="1"/>
</dbReference>
<dbReference type="InterPro" id="IPR024571">
    <property type="entry name" value="ERAP1-like_C_dom"/>
</dbReference>
<evidence type="ECO:0000259" key="20">
    <source>
        <dbReference type="Pfam" id="PF01433"/>
    </source>
</evidence>